<feature type="transmembrane region" description="Helical" evidence="1">
    <location>
        <begin position="99"/>
        <end position="119"/>
    </location>
</feature>
<keyword evidence="1" id="KW-0812">Transmembrane</keyword>
<feature type="transmembrane region" description="Helical" evidence="1">
    <location>
        <begin position="207"/>
        <end position="229"/>
    </location>
</feature>
<keyword evidence="1" id="KW-1133">Transmembrane helix</keyword>
<organism evidence="3 4">
    <name type="scientific">Undibacterium jejuense</name>
    <dbReference type="NCBI Taxonomy" id="1344949"/>
    <lineage>
        <taxon>Bacteria</taxon>
        <taxon>Pseudomonadati</taxon>
        <taxon>Pseudomonadota</taxon>
        <taxon>Betaproteobacteria</taxon>
        <taxon>Burkholderiales</taxon>
        <taxon>Oxalobacteraceae</taxon>
        <taxon>Undibacterium</taxon>
    </lineage>
</organism>
<dbReference type="Pfam" id="PF01757">
    <property type="entry name" value="Acyl_transf_3"/>
    <property type="match status" value="1"/>
</dbReference>
<evidence type="ECO:0000256" key="1">
    <source>
        <dbReference type="SAM" id="Phobius"/>
    </source>
</evidence>
<keyword evidence="3" id="KW-0808">Transferase</keyword>
<dbReference type="AlphaFoldDB" id="A0A923KJQ5"/>
<feature type="transmembrane region" description="Helical" evidence="1">
    <location>
        <begin position="323"/>
        <end position="341"/>
    </location>
</feature>
<dbReference type="InterPro" id="IPR050623">
    <property type="entry name" value="Glucan_succinyl_AcylTrfase"/>
</dbReference>
<keyword evidence="4" id="KW-1185">Reference proteome</keyword>
<feature type="transmembrane region" description="Helical" evidence="1">
    <location>
        <begin position="139"/>
        <end position="162"/>
    </location>
</feature>
<feature type="transmembrane region" description="Helical" evidence="1">
    <location>
        <begin position="18"/>
        <end position="35"/>
    </location>
</feature>
<feature type="transmembrane region" description="Helical" evidence="1">
    <location>
        <begin position="55"/>
        <end position="78"/>
    </location>
</feature>
<dbReference type="RefSeq" id="WP_186910850.1">
    <property type="nucleotide sequence ID" value="NZ_JACOFV010000001.1"/>
</dbReference>
<comment type="caution">
    <text evidence="3">The sequence shown here is derived from an EMBL/GenBank/DDBJ whole genome shotgun (WGS) entry which is preliminary data.</text>
</comment>
<dbReference type="EMBL" id="JACOFV010000001">
    <property type="protein sequence ID" value="MBC3860940.1"/>
    <property type="molecule type" value="Genomic_DNA"/>
</dbReference>
<evidence type="ECO:0000313" key="3">
    <source>
        <dbReference type="EMBL" id="MBC3860940.1"/>
    </source>
</evidence>
<feature type="transmembrane region" description="Helical" evidence="1">
    <location>
        <begin position="249"/>
        <end position="266"/>
    </location>
</feature>
<proteinExistence type="predicted"/>
<keyword evidence="1" id="KW-0472">Membrane</keyword>
<feature type="transmembrane region" description="Helical" evidence="1">
    <location>
        <begin position="174"/>
        <end position="195"/>
    </location>
</feature>
<gene>
    <name evidence="3" type="ORF">H8K32_02415</name>
</gene>
<dbReference type="InterPro" id="IPR002656">
    <property type="entry name" value="Acyl_transf_3_dom"/>
</dbReference>
<dbReference type="PANTHER" id="PTHR36927:SF4">
    <property type="entry name" value="BLR5718 PROTEIN"/>
    <property type="match status" value="1"/>
</dbReference>
<keyword evidence="3" id="KW-0012">Acyltransferase</keyword>
<feature type="transmembrane region" description="Helical" evidence="1">
    <location>
        <begin position="278"/>
        <end position="303"/>
    </location>
</feature>
<feature type="domain" description="Acyltransferase 3" evidence="2">
    <location>
        <begin position="10"/>
        <end position="364"/>
    </location>
</feature>
<dbReference type="PANTHER" id="PTHR36927">
    <property type="entry name" value="BLR4337 PROTEIN"/>
    <property type="match status" value="1"/>
</dbReference>
<reference evidence="3" key="1">
    <citation type="submission" date="2020-08" db="EMBL/GenBank/DDBJ databases">
        <title>Novel species isolated from subtropical streams in China.</title>
        <authorList>
            <person name="Lu H."/>
        </authorList>
    </citation>
    <scope>NUCLEOTIDE SEQUENCE</scope>
    <source>
        <strain evidence="3">KACC 12607</strain>
    </source>
</reference>
<evidence type="ECO:0000313" key="4">
    <source>
        <dbReference type="Proteomes" id="UP000634011"/>
    </source>
</evidence>
<protein>
    <submittedName>
        <fullName evidence="3">Acyltransferase family protein</fullName>
    </submittedName>
</protein>
<accession>A0A923KJQ5</accession>
<dbReference type="GO" id="GO:0016747">
    <property type="term" value="F:acyltransferase activity, transferring groups other than amino-acyl groups"/>
    <property type="evidence" value="ECO:0007669"/>
    <property type="project" value="InterPro"/>
</dbReference>
<dbReference type="Proteomes" id="UP000634011">
    <property type="component" value="Unassembled WGS sequence"/>
</dbReference>
<evidence type="ECO:0000259" key="2">
    <source>
        <dbReference type="Pfam" id="PF01757"/>
    </source>
</evidence>
<feature type="transmembrane region" description="Helical" evidence="1">
    <location>
        <begin position="347"/>
        <end position="366"/>
    </location>
</feature>
<name>A0A923KJQ5_9BURK</name>
<sequence length="379" mass="42508">MTSSTTVRLPWIDNLRTLLIVLVVNLHVCVTYSHVGDWYFMSAQEPTLAEKVPFIIWQAHLQSFFMGLLFFISAYFAYSSIARHGVRAFVRERLLRLGLPALLYMLLIHPFILLGLNPWDFNFGPPVEFYVNYLRTGKFIGSTGPLWFAVALLLFSLAFAAWRLARPRSNDLQPVTVPTGTFILLFSLALGLGSFTMRIVQPIGTSVLNMQLCFFVQYIAFFLAGLCTARNGWLLPMASSSYARIGGKLALFCGPPLLLTIIIIGAKTAAPEAFFGGWHWQSFCYAVWEQLVGVGLSLGLLMFFSRKCNAENKKLRWLSDRSFGVYVLHAPVIIALAMLFRTFPLNIYAHVTLLTLTGLVASYAVTDIGRRLPGLRNIL</sequence>